<dbReference type="Proteomes" id="UP001157134">
    <property type="component" value="Unassembled WGS sequence"/>
</dbReference>
<organism evidence="1 2">
    <name type="scientific">Thalassotalea loyana</name>
    <dbReference type="NCBI Taxonomy" id="280483"/>
    <lineage>
        <taxon>Bacteria</taxon>
        <taxon>Pseudomonadati</taxon>
        <taxon>Pseudomonadota</taxon>
        <taxon>Gammaproteobacteria</taxon>
        <taxon>Alteromonadales</taxon>
        <taxon>Colwelliaceae</taxon>
        <taxon>Thalassotalea</taxon>
    </lineage>
</organism>
<keyword evidence="2" id="KW-1185">Reference proteome</keyword>
<gene>
    <name evidence="1" type="ORF">tloyanaT_33460</name>
</gene>
<dbReference type="PROSITE" id="PS51257">
    <property type="entry name" value="PROKAR_LIPOPROTEIN"/>
    <property type="match status" value="1"/>
</dbReference>
<dbReference type="EMBL" id="BSSV01000009">
    <property type="protein sequence ID" value="GLX87093.1"/>
    <property type="molecule type" value="Genomic_DNA"/>
</dbReference>
<evidence type="ECO:0000313" key="2">
    <source>
        <dbReference type="Proteomes" id="UP001157134"/>
    </source>
</evidence>
<sequence>MKYLLVLLCGLTIVACKQEPVSQNKLSAQETQVEKPTDNVNQLTVTVEYLTLEGGFYGLVTQNGEKLLPMNLAKEHHHAGTVLKVTGKKLTDVMTIQQWGTPFELTSVELIKKGESNQK</sequence>
<evidence type="ECO:0000313" key="1">
    <source>
        <dbReference type="EMBL" id="GLX87093.1"/>
    </source>
</evidence>
<comment type="caution">
    <text evidence="1">The sequence shown here is derived from an EMBL/GenBank/DDBJ whole genome shotgun (WGS) entry which is preliminary data.</text>
</comment>
<name>A0ABQ6HG93_9GAMM</name>
<proteinExistence type="predicted"/>
<accession>A0ABQ6HG93</accession>
<reference evidence="1 2" key="1">
    <citation type="submission" date="2023-03" db="EMBL/GenBank/DDBJ databases">
        <title>Thalassotalea loyana LMG 22536T draft genome sequence.</title>
        <authorList>
            <person name="Sawabe T."/>
        </authorList>
    </citation>
    <scope>NUCLEOTIDE SEQUENCE [LARGE SCALE GENOMIC DNA]</scope>
    <source>
        <strain evidence="1 2">LMG 22536</strain>
    </source>
</reference>
<dbReference type="RefSeq" id="WP_284300815.1">
    <property type="nucleotide sequence ID" value="NZ_BSSV01000009.1"/>
</dbReference>
<protein>
    <submittedName>
        <fullName evidence="1">Uncharacterized protein</fullName>
    </submittedName>
</protein>